<dbReference type="PANTHER" id="PTHR22603">
    <property type="entry name" value="CHOLINE/ETHANOALAMINE KINASE"/>
    <property type="match status" value="1"/>
</dbReference>
<dbReference type="GO" id="GO:0005737">
    <property type="term" value="C:cytoplasm"/>
    <property type="evidence" value="ECO:0007669"/>
    <property type="project" value="TreeGrafter"/>
</dbReference>
<evidence type="ECO:0000313" key="3">
    <source>
        <dbReference type="Proteomes" id="UP000466931"/>
    </source>
</evidence>
<organism evidence="2 3">
    <name type="scientific">Mycolicibacterium confluentis</name>
    <dbReference type="NCBI Taxonomy" id="28047"/>
    <lineage>
        <taxon>Bacteria</taxon>
        <taxon>Bacillati</taxon>
        <taxon>Actinomycetota</taxon>
        <taxon>Actinomycetes</taxon>
        <taxon>Mycobacteriales</taxon>
        <taxon>Mycobacteriaceae</taxon>
        <taxon>Mycolicibacterium</taxon>
    </lineage>
</organism>
<dbReference type="Proteomes" id="UP000466931">
    <property type="component" value="Chromosome"/>
</dbReference>
<dbReference type="EMBL" id="AP022612">
    <property type="protein sequence ID" value="BBZ36427.1"/>
    <property type="molecule type" value="Genomic_DNA"/>
</dbReference>
<gene>
    <name evidence="2" type="ORF">MCNF_50320</name>
</gene>
<dbReference type="Gene3D" id="3.90.1200.10">
    <property type="match status" value="1"/>
</dbReference>
<keyword evidence="3" id="KW-1185">Reference proteome</keyword>
<dbReference type="SUPFAM" id="SSF56112">
    <property type="entry name" value="Protein kinase-like (PK-like)"/>
    <property type="match status" value="1"/>
</dbReference>
<dbReference type="AlphaFoldDB" id="A0A7I7Y426"/>
<proteinExistence type="predicted"/>
<keyword evidence="2" id="KW-0808">Transferase</keyword>
<reference evidence="2" key="2">
    <citation type="submission" date="2020-02" db="EMBL/GenBank/DDBJ databases">
        <authorList>
            <person name="Matsumoto Y."/>
            <person name="Motooka D."/>
            <person name="Nakamura S."/>
        </authorList>
    </citation>
    <scope>NUCLEOTIDE SEQUENCE</scope>
    <source>
        <strain evidence="2">JCM 13671</strain>
    </source>
</reference>
<dbReference type="Gene3D" id="3.30.200.20">
    <property type="entry name" value="Phosphorylase Kinase, domain 1"/>
    <property type="match status" value="1"/>
</dbReference>
<protein>
    <submittedName>
        <fullName evidence="2">Choline/ethanolamine kinase</fullName>
    </submittedName>
</protein>
<dbReference type="GO" id="GO:0004305">
    <property type="term" value="F:ethanolamine kinase activity"/>
    <property type="evidence" value="ECO:0007669"/>
    <property type="project" value="TreeGrafter"/>
</dbReference>
<dbReference type="GO" id="GO:0006646">
    <property type="term" value="P:phosphatidylethanolamine biosynthetic process"/>
    <property type="evidence" value="ECO:0007669"/>
    <property type="project" value="TreeGrafter"/>
</dbReference>
<sequence>MQIERDPTMRANQASDANVQSAGIRQESDDPALPRMPRPANIDISAVDAQFHDRLLAAIDSLTDPTRIGEPWVVTPMSGGATNLNFRVQTGDLRLAMRVCGGDIERRVACGSRAHGAEIQTAVAAGGVGVPLHAYALPEGHLLAEFIDNAIALNLEEMRSRDLVESMARLVRRLHNLPAISCTWSAVADIEHYRQIADREGLPLPADIDELQAAAADIDRLTGSVPGAYGMCHNDLQIQNFLFDGQRLWLVDWEWGGMGNRYFDLGAVLVNSNCTREESELFCRTYFGESADIEAELARAHLMTVTSAIREGLWSVAAAPVLPNDWDYDAWADTYFGRARAIVHSDQYRELTALAAPRPVR</sequence>
<evidence type="ECO:0000256" key="1">
    <source>
        <dbReference type="SAM" id="MobiDB-lite"/>
    </source>
</evidence>
<dbReference type="PANTHER" id="PTHR22603:SF66">
    <property type="entry name" value="ETHANOLAMINE KINASE"/>
    <property type="match status" value="1"/>
</dbReference>
<dbReference type="InterPro" id="IPR011009">
    <property type="entry name" value="Kinase-like_dom_sf"/>
</dbReference>
<feature type="compositionally biased region" description="Polar residues" evidence="1">
    <location>
        <begin position="10"/>
        <end position="23"/>
    </location>
</feature>
<dbReference type="OrthoDB" id="179763at2"/>
<dbReference type="Pfam" id="PF01636">
    <property type="entry name" value="APH"/>
    <property type="match status" value="1"/>
</dbReference>
<keyword evidence="2" id="KW-0418">Kinase</keyword>
<dbReference type="InterPro" id="IPR002575">
    <property type="entry name" value="Aminoglycoside_PTrfase"/>
</dbReference>
<feature type="region of interest" description="Disordered" evidence="1">
    <location>
        <begin position="1"/>
        <end position="39"/>
    </location>
</feature>
<accession>A0A7I7Y426</accession>
<reference evidence="2" key="1">
    <citation type="journal article" date="2019" name="Emerg. Microbes Infect.">
        <title>Comprehensive subspecies identification of 175 nontuberculous mycobacteria species based on 7547 genomic profiles.</title>
        <authorList>
            <person name="Matsumoto Y."/>
            <person name="Kinjo T."/>
            <person name="Motooka D."/>
            <person name="Nabeya D."/>
            <person name="Jung N."/>
            <person name="Uechi K."/>
            <person name="Horii T."/>
            <person name="Iida T."/>
            <person name="Fujita J."/>
            <person name="Nakamura S."/>
        </authorList>
    </citation>
    <scope>NUCLEOTIDE SEQUENCE [LARGE SCALE GENOMIC DNA]</scope>
    <source>
        <strain evidence="2">JCM 13671</strain>
    </source>
</reference>
<dbReference type="RefSeq" id="WP_085152182.1">
    <property type="nucleotide sequence ID" value="NZ_JACKUS010000039.1"/>
</dbReference>
<dbReference type="CDD" id="cd05151">
    <property type="entry name" value="ChoK-like"/>
    <property type="match status" value="1"/>
</dbReference>
<name>A0A7I7Y426_9MYCO</name>
<evidence type="ECO:0000313" key="2">
    <source>
        <dbReference type="EMBL" id="BBZ36427.1"/>
    </source>
</evidence>